<dbReference type="InterPro" id="IPR015422">
    <property type="entry name" value="PyrdxlP-dep_Trfase_small"/>
</dbReference>
<gene>
    <name evidence="4" type="ORF">FOQG_14800</name>
</gene>
<proteinExistence type="inferred from homology"/>
<dbReference type="PANTHER" id="PTHR43510:SF1">
    <property type="entry name" value="AMINOTRANSFERASE FUNCTION, HYPOTHETICAL (EUROFUNG)"/>
    <property type="match status" value="1"/>
</dbReference>
<protein>
    <recommendedName>
        <fullName evidence="3">Aminotransferase class I/classII large domain-containing protein</fullName>
    </recommendedName>
</protein>
<evidence type="ECO:0000313" key="5">
    <source>
        <dbReference type="Proteomes" id="UP000030663"/>
    </source>
</evidence>
<evidence type="ECO:0000259" key="3">
    <source>
        <dbReference type="Pfam" id="PF00155"/>
    </source>
</evidence>
<dbReference type="Gene3D" id="3.40.640.10">
    <property type="entry name" value="Type I PLP-dependent aspartate aminotransferase-like (Major domain)"/>
    <property type="match status" value="1"/>
</dbReference>
<sequence>MHRQLYISTHIITGLTREIILVFKSLLTLKRVLHCATPKAFTMHDIPEFELDQVARSYGPRAKIALHGSAPYALSLDNLRDLSASKLSPIDNDIPLSYAPSLGSVELRKCLAEIYSTESAPLTEDNVIITPGSIMANYLVLSTTCTKGEHVICQFPNYGPLYLLPKYFGAEVDFWVGKEERSWNPDIAELKALIKPNTKAIILTNPCNPTGTVLGQEILEQIRDLAKRHNITIFGDEVFRPLFHDDTPTPPSVISLGYANTISTGSVSKAYSLPGIRIGWIISPNTDILQRIIAARDYTTLNVSRIDDAIALFALSPDVLPKIVAQILTTQSKNIEQYDQFVTRNPDRCRWVRPRGGGTAFIHFSGSNGKSIDEVGFAEKLIEEFGVAVIPASAGFSEEGVADYKGYLRLSLGQRVEAVAEGLRAIELAIQDF</sequence>
<evidence type="ECO:0000313" key="4">
    <source>
        <dbReference type="EMBL" id="EXK80663.1"/>
    </source>
</evidence>
<dbReference type="InterPro" id="IPR004839">
    <property type="entry name" value="Aminotransferase_I/II_large"/>
</dbReference>
<accession>X0BP56</accession>
<dbReference type="Gene3D" id="3.90.1150.10">
    <property type="entry name" value="Aspartate Aminotransferase, domain 1"/>
    <property type="match status" value="1"/>
</dbReference>
<dbReference type="PROSITE" id="PS00105">
    <property type="entry name" value="AA_TRANSFER_CLASS_1"/>
    <property type="match status" value="1"/>
</dbReference>
<dbReference type="OrthoDB" id="7042322at2759"/>
<dbReference type="GO" id="GO:0003824">
    <property type="term" value="F:catalytic activity"/>
    <property type="evidence" value="ECO:0007669"/>
    <property type="project" value="InterPro"/>
</dbReference>
<dbReference type="EMBL" id="JH658438">
    <property type="protein sequence ID" value="EXK80663.1"/>
    <property type="molecule type" value="Genomic_DNA"/>
</dbReference>
<dbReference type="SUPFAM" id="SSF53383">
    <property type="entry name" value="PLP-dependent transferases"/>
    <property type="match status" value="1"/>
</dbReference>
<keyword evidence="2" id="KW-0663">Pyridoxal phosphate</keyword>
<name>X0BP56_FUSOX</name>
<dbReference type="Pfam" id="PF00155">
    <property type="entry name" value="Aminotran_1_2"/>
    <property type="match status" value="1"/>
</dbReference>
<keyword evidence="5" id="KW-1185">Reference proteome</keyword>
<dbReference type="AlphaFoldDB" id="X0BP56"/>
<evidence type="ECO:0000256" key="1">
    <source>
        <dbReference type="ARBA" id="ARBA00007441"/>
    </source>
</evidence>
<dbReference type="Proteomes" id="UP000030663">
    <property type="component" value="Unassembled WGS sequence"/>
</dbReference>
<dbReference type="InterPro" id="IPR004838">
    <property type="entry name" value="NHTrfase_class1_PyrdxlP-BS"/>
</dbReference>
<reference evidence="4 5" key="1">
    <citation type="submission" date="2011-11" db="EMBL/GenBank/DDBJ databases">
        <title>The Genome Sequence of Fusarium oxysporum PHW815.</title>
        <authorList>
            <consortium name="The Broad Institute Genome Sequencing Platform"/>
            <person name="Ma L.-J."/>
            <person name="Gale L.R."/>
            <person name="Schwartz D.C."/>
            <person name="Zhou S."/>
            <person name="Corby-Kistler H."/>
            <person name="Young S.K."/>
            <person name="Zeng Q."/>
            <person name="Gargeya S."/>
            <person name="Fitzgerald M."/>
            <person name="Haas B."/>
            <person name="Abouelleil A."/>
            <person name="Alvarado L."/>
            <person name="Arachchi H.M."/>
            <person name="Berlin A."/>
            <person name="Brown A."/>
            <person name="Chapman S.B."/>
            <person name="Chen Z."/>
            <person name="Dunbar C."/>
            <person name="Freedman E."/>
            <person name="Gearin G."/>
            <person name="Goldberg J."/>
            <person name="Griggs A."/>
            <person name="Gujja S."/>
            <person name="Heiman D."/>
            <person name="Howarth C."/>
            <person name="Larson L."/>
            <person name="Lui A."/>
            <person name="MacDonald P.J.P."/>
            <person name="Montmayeur A."/>
            <person name="Murphy C."/>
            <person name="Neiman D."/>
            <person name="Pearson M."/>
            <person name="Priest M."/>
            <person name="Roberts A."/>
            <person name="Saif S."/>
            <person name="Shea T."/>
            <person name="Shenoy N."/>
            <person name="Sisk P."/>
            <person name="Stolte C."/>
            <person name="Sykes S."/>
            <person name="Wortman J."/>
            <person name="Nusbaum C."/>
            <person name="Birren B."/>
        </authorList>
    </citation>
    <scope>NUCLEOTIDE SEQUENCE [LARGE SCALE GENOMIC DNA]</scope>
    <source>
        <strain evidence="4 5">54005</strain>
    </source>
</reference>
<feature type="domain" description="Aminotransferase class I/classII large" evidence="3">
    <location>
        <begin position="97"/>
        <end position="425"/>
    </location>
</feature>
<comment type="similarity">
    <text evidence="1">Belongs to the class-I pyridoxal-phosphate-dependent aminotransferase family.</text>
</comment>
<dbReference type="GO" id="GO:0030170">
    <property type="term" value="F:pyridoxal phosphate binding"/>
    <property type="evidence" value="ECO:0007669"/>
    <property type="project" value="InterPro"/>
</dbReference>
<organism evidence="4 5">
    <name type="scientific">Fusarium oxysporum f. sp. raphani 54005</name>
    <dbReference type="NCBI Taxonomy" id="1089458"/>
    <lineage>
        <taxon>Eukaryota</taxon>
        <taxon>Fungi</taxon>
        <taxon>Dikarya</taxon>
        <taxon>Ascomycota</taxon>
        <taxon>Pezizomycotina</taxon>
        <taxon>Sordariomycetes</taxon>
        <taxon>Hypocreomycetidae</taxon>
        <taxon>Hypocreales</taxon>
        <taxon>Nectriaceae</taxon>
        <taxon>Fusarium</taxon>
        <taxon>Fusarium oxysporum species complex</taxon>
    </lineage>
</organism>
<dbReference type="CDD" id="cd00609">
    <property type="entry name" value="AAT_like"/>
    <property type="match status" value="1"/>
</dbReference>
<evidence type="ECO:0000256" key="2">
    <source>
        <dbReference type="ARBA" id="ARBA00022898"/>
    </source>
</evidence>
<dbReference type="InterPro" id="IPR015424">
    <property type="entry name" value="PyrdxlP-dep_Trfase"/>
</dbReference>
<dbReference type="HOGENOM" id="CLU_017584_4_4_1"/>
<dbReference type="PANTHER" id="PTHR43510">
    <property type="entry name" value="AMINOTRANSFERASE FUNCTION, HYPOTHETICAL (EUROFUNG)"/>
    <property type="match status" value="1"/>
</dbReference>
<dbReference type="InterPro" id="IPR015421">
    <property type="entry name" value="PyrdxlP-dep_Trfase_major"/>
</dbReference>